<name>A0A174IJ57_9FIRM</name>
<dbReference type="Proteomes" id="UP000095651">
    <property type="component" value="Unassembled WGS sequence"/>
</dbReference>
<evidence type="ECO:0000313" key="2">
    <source>
        <dbReference type="Proteomes" id="UP000095651"/>
    </source>
</evidence>
<gene>
    <name evidence="1" type="ORF">ERS852407_04179</name>
</gene>
<dbReference type="AlphaFoldDB" id="A0A174IJ57"/>
<sequence length="263" mass="30103">MGKRYNPENFVDRVYMDSKFAELRTELITYFDGRLRELQEGICTESKSLAAGKKATTPVRKQEGEPDPYMIWKMNMNKRGTELAKKYPKQNDSLNTVLRKIYLKMDRQYGVCLAQEVKDCKGGSDKKPSTLEAISRSEKLRNLFESILYNMEDECKLREEKTQAADAAMLARTRQEIIQPLIDARNDHSIYGSATYSAVGARMRKKGIDFESVEAAYRGKTGIKRKIKHNELIDNDADLKKKFAETVAEMLHEAGKADHERAS</sequence>
<reference evidence="1 2" key="1">
    <citation type="submission" date="2015-09" db="EMBL/GenBank/DDBJ databases">
        <authorList>
            <consortium name="Pathogen Informatics"/>
        </authorList>
    </citation>
    <scope>NUCLEOTIDE SEQUENCE [LARGE SCALE GENOMIC DNA]</scope>
    <source>
        <strain evidence="1 2">2789STDY5608850</strain>
    </source>
</reference>
<dbReference type="EMBL" id="CYZE01000013">
    <property type="protein sequence ID" value="CUO85458.1"/>
    <property type="molecule type" value="Genomic_DNA"/>
</dbReference>
<dbReference type="RefSeq" id="WP_055658082.1">
    <property type="nucleotide sequence ID" value="NZ_CABIXC010000013.1"/>
</dbReference>
<evidence type="ECO:0000313" key="1">
    <source>
        <dbReference type="EMBL" id="CUO85458.1"/>
    </source>
</evidence>
<accession>A0A174IJ57</accession>
<proteinExistence type="predicted"/>
<organism evidence="1 2">
    <name type="scientific">Hungatella hathewayi</name>
    <dbReference type="NCBI Taxonomy" id="154046"/>
    <lineage>
        <taxon>Bacteria</taxon>
        <taxon>Bacillati</taxon>
        <taxon>Bacillota</taxon>
        <taxon>Clostridia</taxon>
        <taxon>Lachnospirales</taxon>
        <taxon>Lachnospiraceae</taxon>
        <taxon>Hungatella</taxon>
    </lineage>
</organism>
<protein>
    <submittedName>
        <fullName evidence="1">Uncharacterized protein</fullName>
    </submittedName>
</protein>